<organism evidence="2 3">
    <name type="scientific">Jimgerdemannia flammicorona</name>
    <dbReference type="NCBI Taxonomy" id="994334"/>
    <lineage>
        <taxon>Eukaryota</taxon>
        <taxon>Fungi</taxon>
        <taxon>Fungi incertae sedis</taxon>
        <taxon>Mucoromycota</taxon>
        <taxon>Mucoromycotina</taxon>
        <taxon>Endogonomycetes</taxon>
        <taxon>Endogonales</taxon>
        <taxon>Endogonaceae</taxon>
        <taxon>Jimgerdemannia</taxon>
    </lineage>
</organism>
<evidence type="ECO:0000313" key="3">
    <source>
        <dbReference type="Proteomes" id="UP000268093"/>
    </source>
</evidence>
<dbReference type="Pfam" id="PF10209">
    <property type="entry name" value="DUF2340"/>
    <property type="match status" value="3"/>
</dbReference>
<comment type="similarity">
    <text evidence="1">Belongs to the UPF0538 family.</text>
</comment>
<keyword evidence="3" id="KW-1185">Reference proteome</keyword>
<comment type="caution">
    <text evidence="2">The sequence shown here is derived from an EMBL/GenBank/DDBJ whole genome shotgun (WGS) entry which is preliminary data.</text>
</comment>
<accession>A0A433DIM4</accession>
<evidence type="ECO:0000313" key="2">
    <source>
        <dbReference type="EMBL" id="RUP50636.1"/>
    </source>
</evidence>
<name>A0A433DIM4_9FUNG</name>
<dbReference type="OrthoDB" id="937at2759"/>
<sequence length="185" mass="21192">MADVEDTTLANLLRPLTKSTITVRCIKSFEYRTCKNLILHDVNLMETTVGDLKTLIRESAYTASIRYFTPLSFLPLIPRLPNVEIQMMSGFKPYLNVVFDTLKLYTVAHGHKVTPTAFLSFVPGNCCMNYYTMNLIINIEDDERLIFADDSATLTSLGLENEAEISFFNRESYEAFKQHPDTIKW</sequence>
<proteinExistence type="inferred from homology"/>
<dbReference type="AlphaFoldDB" id="A0A433DIM4"/>
<dbReference type="PANTHER" id="PTHR18444:SF9">
    <property type="entry name" value="UPF0538 PROTEIN C2ORF76"/>
    <property type="match status" value="1"/>
</dbReference>
<dbReference type="EMBL" id="RBNI01001290">
    <property type="protein sequence ID" value="RUP50636.1"/>
    <property type="molecule type" value="Genomic_DNA"/>
</dbReference>
<dbReference type="InterPro" id="IPR018794">
    <property type="entry name" value="UPF0538"/>
</dbReference>
<dbReference type="Proteomes" id="UP000268093">
    <property type="component" value="Unassembled WGS sequence"/>
</dbReference>
<gene>
    <name evidence="2" type="ORF">BC936DRAFT_138308</name>
</gene>
<dbReference type="PANTHER" id="PTHR18444">
    <property type="entry name" value="UPF0538 FAMILY MEMBER"/>
    <property type="match status" value="1"/>
</dbReference>
<protein>
    <submittedName>
        <fullName evidence="2">Uncharacterized protein</fullName>
    </submittedName>
</protein>
<reference evidence="2 3" key="1">
    <citation type="journal article" date="2018" name="New Phytol.">
        <title>Phylogenomics of Endogonaceae and evolution of mycorrhizas within Mucoromycota.</title>
        <authorList>
            <person name="Chang Y."/>
            <person name="Desiro A."/>
            <person name="Na H."/>
            <person name="Sandor L."/>
            <person name="Lipzen A."/>
            <person name="Clum A."/>
            <person name="Barry K."/>
            <person name="Grigoriev I.V."/>
            <person name="Martin F.M."/>
            <person name="Stajich J.E."/>
            <person name="Smith M.E."/>
            <person name="Bonito G."/>
            <person name="Spatafora J.W."/>
        </authorList>
    </citation>
    <scope>NUCLEOTIDE SEQUENCE [LARGE SCALE GENOMIC DNA]</scope>
    <source>
        <strain evidence="2 3">GMNB39</strain>
    </source>
</reference>
<evidence type="ECO:0000256" key="1">
    <source>
        <dbReference type="ARBA" id="ARBA00007176"/>
    </source>
</evidence>